<organism evidence="8 9">
    <name type="scientific">Carnegiea gigantea</name>
    <dbReference type="NCBI Taxonomy" id="171969"/>
    <lineage>
        <taxon>Eukaryota</taxon>
        <taxon>Viridiplantae</taxon>
        <taxon>Streptophyta</taxon>
        <taxon>Embryophyta</taxon>
        <taxon>Tracheophyta</taxon>
        <taxon>Spermatophyta</taxon>
        <taxon>Magnoliopsida</taxon>
        <taxon>eudicotyledons</taxon>
        <taxon>Gunneridae</taxon>
        <taxon>Pentapetalae</taxon>
        <taxon>Caryophyllales</taxon>
        <taxon>Cactineae</taxon>
        <taxon>Cactaceae</taxon>
        <taxon>Cactoideae</taxon>
        <taxon>Echinocereeae</taxon>
        <taxon>Carnegiea</taxon>
    </lineage>
</organism>
<gene>
    <name evidence="8" type="ORF">Cgig2_000564</name>
</gene>
<feature type="compositionally biased region" description="Polar residues" evidence="6">
    <location>
        <begin position="220"/>
        <end position="233"/>
    </location>
</feature>
<dbReference type="GO" id="GO:0003729">
    <property type="term" value="F:mRNA binding"/>
    <property type="evidence" value="ECO:0007669"/>
    <property type="project" value="InterPro"/>
</dbReference>
<dbReference type="InterPro" id="IPR036855">
    <property type="entry name" value="Znf_CCCH_sf"/>
</dbReference>
<protein>
    <recommendedName>
        <fullName evidence="7">C3H1-type domain-containing protein</fullName>
    </recommendedName>
</protein>
<dbReference type="PROSITE" id="PS50103">
    <property type="entry name" value="ZF_C3H1"/>
    <property type="match status" value="2"/>
</dbReference>
<feature type="compositionally biased region" description="Polar residues" evidence="6">
    <location>
        <begin position="175"/>
        <end position="186"/>
    </location>
</feature>
<feature type="region of interest" description="Disordered" evidence="6">
    <location>
        <begin position="220"/>
        <end position="262"/>
    </location>
</feature>
<dbReference type="Gene3D" id="4.10.1000.10">
    <property type="entry name" value="Zinc finger, CCCH-type"/>
    <property type="match status" value="2"/>
</dbReference>
<keyword evidence="2" id="KW-0677">Repeat</keyword>
<keyword evidence="4 5" id="KW-0862">Zinc</keyword>
<evidence type="ECO:0000313" key="8">
    <source>
        <dbReference type="EMBL" id="KAJ8422495.1"/>
    </source>
</evidence>
<dbReference type="AlphaFoldDB" id="A0A9Q1JL76"/>
<dbReference type="Pfam" id="PF00642">
    <property type="entry name" value="zf-CCCH"/>
    <property type="match status" value="1"/>
</dbReference>
<sequence length="351" mass="38566">MERGTTSSSSSCKGSVIESPSLSSSAERRSVISNIISQPRYSAIFFHSGGSPAIVSSVAVATGGSNTNTPTATTTAAAYSSLYRLMSEHRALLSQHAFSLLQLQRRFKEADTLRQENTNLRVVKHDLSNQLNLLLGAALHQTALSCGQWCGQTPPPCERFEGLSMNEKKTESGEGFSSESPTSVIQRNRVDGPNAEAGRVTLPKSISVRSNEFLKISQAQGMHSGPTATNSGPVHQGNRIRPPSPVSGPQRVQLRRGSRKDGPIELEVYNQGMYKTELCNKWQESGTCPYEDHCQFAHGMSELRPVIRHPRYKTEVCRMILAGDPCPYGHRCHFRHALTGQEKLMFPLRLD</sequence>
<dbReference type="FunFam" id="4.10.1000.10:FF:000002">
    <property type="entry name" value="Zinc finger protein 36, C3H1 type-like 1"/>
    <property type="match status" value="1"/>
</dbReference>
<keyword evidence="3 5" id="KW-0863">Zinc-finger</keyword>
<dbReference type="OrthoDB" id="410307at2759"/>
<dbReference type="EMBL" id="JAKOGI010002241">
    <property type="protein sequence ID" value="KAJ8422495.1"/>
    <property type="molecule type" value="Genomic_DNA"/>
</dbReference>
<dbReference type="InterPro" id="IPR045877">
    <property type="entry name" value="ZFP36-like"/>
</dbReference>
<dbReference type="PANTHER" id="PTHR12547">
    <property type="entry name" value="CCCH ZINC FINGER/TIS11-RELATED"/>
    <property type="match status" value="1"/>
</dbReference>
<comment type="caution">
    <text evidence="8">The sequence shown here is derived from an EMBL/GenBank/DDBJ whole genome shotgun (WGS) entry which is preliminary data.</text>
</comment>
<evidence type="ECO:0000256" key="6">
    <source>
        <dbReference type="SAM" id="MobiDB-lite"/>
    </source>
</evidence>
<feature type="region of interest" description="Disordered" evidence="6">
    <location>
        <begin position="166"/>
        <end position="203"/>
    </location>
</feature>
<evidence type="ECO:0000256" key="2">
    <source>
        <dbReference type="ARBA" id="ARBA00022737"/>
    </source>
</evidence>
<dbReference type="GO" id="GO:0008270">
    <property type="term" value="F:zinc ion binding"/>
    <property type="evidence" value="ECO:0007669"/>
    <property type="project" value="UniProtKB-KW"/>
</dbReference>
<feature type="zinc finger region" description="C3H1-type" evidence="5">
    <location>
        <begin position="273"/>
        <end position="301"/>
    </location>
</feature>
<evidence type="ECO:0000313" key="9">
    <source>
        <dbReference type="Proteomes" id="UP001153076"/>
    </source>
</evidence>
<evidence type="ECO:0000259" key="7">
    <source>
        <dbReference type="PROSITE" id="PS50103"/>
    </source>
</evidence>
<keyword evidence="9" id="KW-1185">Reference proteome</keyword>
<dbReference type="InterPro" id="IPR000571">
    <property type="entry name" value="Znf_CCCH"/>
</dbReference>
<evidence type="ECO:0000256" key="1">
    <source>
        <dbReference type="ARBA" id="ARBA00022723"/>
    </source>
</evidence>
<dbReference type="SMART" id="SM00356">
    <property type="entry name" value="ZnF_C3H1"/>
    <property type="match status" value="2"/>
</dbReference>
<feature type="zinc finger region" description="C3H1-type" evidence="5">
    <location>
        <begin position="311"/>
        <end position="339"/>
    </location>
</feature>
<proteinExistence type="predicted"/>
<accession>A0A9Q1JL76</accession>
<dbReference type="PANTHER" id="PTHR12547:SF162">
    <property type="entry name" value="ZINC FINGER CCCH DOMAIN-CONTAINING PROTEIN 15"/>
    <property type="match status" value="1"/>
</dbReference>
<dbReference type="Proteomes" id="UP001153076">
    <property type="component" value="Unassembled WGS sequence"/>
</dbReference>
<dbReference type="FunFam" id="4.10.1000.10:FF:000001">
    <property type="entry name" value="zinc finger CCCH domain-containing protein 15-like"/>
    <property type="match status" value="1"/>
</dbReference>
<evidence type="ECO:0000256" key="3">
    <source>
        <dbReference type="ARBA" id="ARBA00022771"/>
    </source>
</evidence>
<feature type="domain" description="C3H1-type" evidence="7">
    <location>
        <begin position="311"/>
        <end position="339"/>
    </location>
</feature>
<evidence type="ECO:0000256" key="4">
    <source>
        <dbReference type="ARBA" id="ARBA00022833"/>
    </source>
</evidence>
<name>A0A9Q1JL76_9CARY</name>
<keyword evidence="1 5" id="KW-0479">Metal-binding</keyword>
<dbReference type="SUPFAM" id="SSF90229">
    <property type="entry name" value="CCCH zinc finger"/>
    <property type="match status" value="2"/>
</dbReference>
<feature type="region of interest" description="Disordered" evidence="6">
    <location>
        <begin position="1"/>
        <end position="21"/>
    </location>
</feature>
<evidence type="ECO:0000256" key="5">
    <source>
        <dbReference type="PROSITE-ProRule" id="PRU00723"/>
    </source>
</evidence>
<reference evidence="8" key="1">
    <citation type="submission" date="2022-04" db="EMBL/GenBank/DDBJ databases">
        <title>Carnegiea gigantea Genome sequencing and assembly v2.</title>
        <authorList>
            <person name="Copetti D."/>
            <person name="Sanderson M.J."/>
            <person name="Burquez A."/>
            <person name="Wojciechowski M.F."/>
        </authorList>
    </citation>
    <scope>NUCLEOTIDE SEQUENCE</scope>
    <source>
        <strain evidence="8">SGP5-SGP5p</strain>
        <tissue evidence="8">Aerial part</tissue>
    </source>
</reference>
<feature type="domain" description="C3H1-type" evidence="7">
    <location>
        <begin position="273"/>
        <end position="301"/>
    </location>
</feature>